<name>A0ABU3DGH0_9RHOB</name>
<proteinExistence type="predicted"/>
<accession>A0ABU3DGH0</accession>
<protein>
    <submittedName>
        <fullName evidence="2">DUF1178 family protein</fullName>
    </submittedName>
</protein>
<evidence type="ECO:0000256" key="1">
    <source>
        <dbReference type="SAM" id="MobiDB-lite"/>
    </source>
</evidence>
<feature type="compositionally biased region" description="Basic and acidic residues" evidence="1">
    <location>
        <begin position="79"/>
        <end position="88"/>
    </location>
</feature>
<dbReference type="Pfam" id="PF06676">
    <property type="entry name" value="DUF1178"/>
    <property type="match status" value="1"/>
</dbReference>
<reference evidence="2 3" key="1">
    <citation type="submission" date="2023-09" db="EMBL/GenBank/DDBJ databases">
        <authorList>
            <person name="Rey-Velasco X."/>
        </authorList>
    </citation>
    <scope>NUCLEOTIDE SEQUENCE [LARGE SCALE GENOMIC DNA]</scope>
    <source>
        <strain evidence="2 3">F158</strain>
    </source>
</reference>
<dbReference type="EMBL" id="JAVRHL010000002">
    <property type="protein sequence ID" value="MDT0682789.1"/>
    <property type="molecule type" value="Genomic_DNA"/>
</dbReference>
<evidence type="ECO:0000313" key="2">
    <source>
        <dbReference type="EMBL" id="MDT0682789.1"/>
    </source>
</evidence>
<dbReference type="Proteomes" id="UP001265259">
    <property type="component" value="Unassembled WGS sequence"/>
</dbReference>
<dbReference type="InterPro" id="IPR009562">
    <property type="entry name" value="DUF1178"/>
</dbReference>
<sequence>MIRYSLKCDKDHRFESWFASAEKFEDLRDSGRLACAVCGSPEVDRAMMAPSVASGHTPSEEAAAPERPLSQPASPAEQALRELRRKIEAGTEDVGRNFAREARAIHEGEKPNRAIRGEARPDEAKELLRDGIEVVPLPFLRGSKTN</sequence>
<keyword evidence="3" id="KW-1185">Reference proteome</keyword>
<comment type="caution">
    <text evidence="2">The sequence shown here is derived from an EMBL/GenBank/DDBJ whole genome shotgun (WGS) entry which is preliminary data.</text>
</comment>
<dbReference type="PIRSF" id="PIRSF032131">
    <property type="entry name" value="UCP032131"/>
    <property type="match status" value="1"/>
</dbReference>
<gene>
    <name evidence="2" type="ORF">RM543_08830</name>
</gene>
<feature type="region of interest" description="Disordered" evidence="1">
    <location>
        <begin position="49"/>
        <end position="88"/>
    </location>
</feature>
<organism evidence="2 3">
    <name type="scientific">Tropicimonas omnivorans</name>
    <dbReference type="NCBI Taxonomy" id="3075590"/>
    <lineage>
        <taxon>Bacteria</taxon>
        <taxon>Pseudomonadati</taxon>
        <taxon>Pseudomonadota</taxon>
        <taxon>Alphaproteobacteria</taxon>
        <taxon>Rhodobacterales</taxon>
        <taxon>Roseobacteraceae</taxon>
        <taxon>Tropicimonas</taxon>
    </lineage>
</organism>
<dbReference type="RefSeq" id="WP_311690678.1">
    <property type="nucleotide sequence ID" value="NZ_JAVRHL010000002.1"/>
</dbReference>
<evidence type="ECO:0000313" key="3">
    <source>
        <dbReference type="Proteomes" id="UP001265259"/>
    </source>
</evidence>